<feature type="transmembrane region" description="Helical" evidence="1">
    <location>
        <begin position="145"/>
        <end position="166"/>
    </location>
</feature>
<feature type="transmembrane region" description="Helical" evidence="1">
    <location>
        <begin position="75"/>
        <end position="96"/>
    </location>
</feature>
<reference evidence="6" key="4">
    <citation type="submission" date="2016-11" db="EMBL/GenBank/DDBJ databases">
        <authorList>
            <person name="Jaros S."/>
            <person name="Januszkiewicz K."/>
            <person name="Wedrychowicz H."/>
        </authorList>
    </citation>
    <scope>NUCLEOTIDE SEQUENCE [LARGE SCALE GENOMIC DNA]</scope>
    <source>
        <strain evidence="6">DSM 1682</strain>
    </source>
</reference>
<dbReference type="AlphaFoldDB" id="A0A110A7E1"/>
<dbReference type="OrthoDB" id="1645614at2"/>
<gene>
    <name evidence="3" type="primary">ylbJ</name>
    <name evidence="3" type="ORF">CPRO_23810</name>
    <name evidence="4" type="ORF">SAMN02745151_02276</name>
</gene>
<evidence type="ECO:0000313" key="4">
    <source>
        <dbReference type="EMBL" id="SHE94280.1"/>
    </source>
</evidence>
<dbReference type="RefSeq" id="WP_066051988.1">
    <property type="nucleotide sequence ID" value="NZ_CP014223.1"/>
</dbReference>
<sequence length="367" mass="40927">MRKNSFVILCTCFLIFALLRYPQAMLAASTKGVMLWFNQVLPSLFPFMVACGLLLRMGAAETVGEWLRPLMKPLFGLPGIAAFPFFLGIFSGYPMGAKITASLYSEKKISLSQAEHILSFCNNPGPLFLVGTVGAAFFQAPYWGYIFLLCCFFGAVATGILFRLFYPQNSWDDSLLYHKKSPPSITQCLPQTIADSMDTVTQIGGYIILFAVYVEAFQQAGLLHLIAKAFSFLPFSVDFFSGVLGGLLEMTNGAFLLSYAPDPLIYRLTATCMLVALGGLSILCQTMGILRNVPIKKSRYLAAKICNSIFSGLFFYIAFPFIEKYVQKTVPAFVMMAETEFFIPVSYLKCSLLFLFFVFLYTLRQKQ</sequence>
<dbReference type="Proteomes" id="UP000068026">
    <property type="component" value="Chromosome"/>
</dbReference>
<dbReference type="Proteomes" id="UP000184204">
    <property type="component" value="Unassembled WGS sequence"/>
</dbReference>
<keyword evidence="5" id="KW-1185">Reference proteome</keyword>
<feature type="transmembrane region" description="Helical" evidence="1">
    <location>
        <begin position="342"/>
        <end position="363"/>
    </location>
</feature>
<keyword evidence="1" id="KW-0812">Transmembrane</keyword>
<dbReference type="EMBL" id="CP014223">
    <property type="protein sequence ID" value="AMJ41948.1"/>
    <property type="molecule type" value="Genomic_DNA"/>
</dbReference>
<evidence type="ECO:0000313" key="6">
    <source>
        <dbReference type="Proteomes" id="UP000184204"/>
    </source>
</evidence>
<name>A0A110A7E1_ANAPI</name>
<evidence type="ECO:0000259" key="2">
    <source>
        <dbReference type="Pfam" id="PF07670"/>
    </source>
</evidence>
<keyword evidence="1" id="KW-0472">Membrane</keyword>
<evidence type="ECO:0000313" key="3">
    <source>
        <dbReference type="EMBL" id="AMJ41948.1"/>
    </source>
</evidence>
<dbReference type="EMBL" id="FQUA01000011">
    <property type="protein sequence ID" value="SHE94280.1"/>
    <property type="molecule type" value="Genomic_DNA"/>
</dbReference>
<keyword evidence="1" id="KW-1133">Transmembrane helix</keyword>
<feature type="transmembrane region" description="Helical" evidence="1">
    <location>
        <begin position="37"/>
        <end position="55"/>
    </location>
</feature>
<dbReference type="Pfam" id="PF07670">
    <property type="entry name" value="Gate"/>
    <property type="match status" value="1"/>
</dbReference>
<evidence type="ECO:0000313" key="5">
    <source>
        <dbReference type="Proteomes" id="UP000068026"/>
    </source>
</evidence>
<feature type="transmembrane region" description="Helical" evidence="1">
    <location>
        <begin position="203"/>
        <end position="227"/>
    </location>
</feature>
<protein>
    <submittedName>
        <fullName evidence="4">Sporulation integral membrane protein YlbJ</fullName>
    </submittedName>
</protein>
<dbReference type="InterPro" id="IPR011642">
    <property type="entry name" value="Gate_dom"/>
</dbReference>
<dbReference type="KEGG" id="cpro:CPRO_23810"/>
<organism evidence="4 6">
    <name type="scientific">Anaerotignum propionicum DSM 1682</name>
    <dbReference type="NCBI Taxonomy" id="991789"/>
    <lineage>
        <taxon>Bacteria</taxon>
        <taxon>Bacillati</taxon>
        <taxon>Bacillota</taxon>
        <taxon>Clostridia</taxon>
        <taxon>Lachnospirales</taxon>
        <taxon>Anaerotignaceae</taxon>
        <taxon>Anaerotignum</taxon>
    </lineage>
</organism>
<feature type="transmembrane region" description="Helical" evidence="1">
    <location>
        <begin position="265"/>
        <end position="289"/>
    </location>
</feature>
<accession>A0A110A7E1</accession>
<reference evidence="5" key="2">
    <citation type="submission" date="2016-01" db="EMBL/GenBank/DDBJ databases">
        <authorList>
            <person name="Poehlein A."/>
            <person name="Schlien K."/>
            <person name="Gottschalk G."/>
            <person name="Buckel W."/>
            <person name="Daniel R."/>
        </authorList>
    </citation>
    <scope>NUCLEOTIDE SEQUENCE [LARGE SCALE GENOMIC DNA]</scope>
    <source>
        <strain evidence="5">X2</strain>
    </source>
</reference>
<reference evidence="4" key="3">
    <citation type="submission" date="2016-11" db="EMBL/GenBank/DDBJ databases">
        <authorList>
            <person name="Varghese N."/>
            <person name="Submissions S."/>
        </authorList>
    </citation>
    <scope>NUCLEOTIDE SEQUENCE</scope>
    <source>
        <strain evidence="4">DSM 1682</strain>
    </source>
</reference>
<feature type="domain" description="Nucleoside transporter/FeoB GTPase Gate" evidence="2">
    <location>
        <begin position="39"/>
        <end position="109"/>
    </location>
</feature>
<evidence type="ECO:0000256" key="1">
    <source>
        <dbReference type="SAM" id="Phobius"/>
    </source>
</evidence>
<feature type="transmembrane region" description="Helical" evidence="1">
    <location>
        <begin position="116"/>
        <end position="138"/>
    </location>
</feature>
<proteinExistence type="predicted"/>
<reference evidence="3 5" key="1">
    <citation type="journal article" date="2016" name="Genome Announc.">
        <title>Complete Genome Sequence of the Amino Acid-Fermenting Clostridium propionicum X2 (DSM 1682).</title>
        <authorList>
            <person name="Poehlein A."/>
            <person name="Schlien K."/>
            <person name="Chowdhury N.P."/>
            <person name="Gottschalk G."/>
            <person name="Buckel W."/>
            <person name="Daniel R."/>
        </authorList>
    </citation>
    <scope>NUCLEOTIDE SEQUENCE [LARGE SCALE GENOMIC DNA]</scope>
    <source>
        <strain evidence="3 5">X2</strain>
    </source>
</reference>
<feature type="transmembrane region" description="Helical" evidence="1">
    <location>
        <begin position="301"/>
        <end position="322"/>
    </location>
</feature>